<protein>
    <submittedName>
        <fullName evidence="5">AraC family transcriptional regulator</fullName>
    </submittedName>
</protein>
<keyword evidence="6" id="KW-1185">Reference proteome</keyword>
<dbReference type="Gene3D" id="1.10.10.60">
    <property type="entry name" value="Homeodomain-like"/>
    <property type="match status" value="1"/>
</dbReference>
<accession>A0AAU7EBL4</accession>
<dbReference type="Pfam" id="PF12833">
    <property type="entry name" value="HTH_18"/>
    <property type="match status" value="1"/>
</dbReference>
<dbReference type="PANTHER" id="PTHR43280:SF2">
    <property type="entry name" value="HTH-TYPE TRANSCRIPTIONAL REGULATOR EXSA"/>
    <property type="match status" value="1"/>
</dbReference>
<reference evidence="5" key="1">
    <citation type="submission" date="2024-04" db="EMBL/GenBank/DDBJ databases">
        <title>Mariniflexile litorale, isolated from the shallow sediments of the Sea of Japan.</title>
        <authorList>
            <person name="Romanenko L."/>
            <person name="Isaeva M."/>
        </authorList>
    </citation>
    <scope>NUCLEOTIDE SEQUENCE [LARGE SCALE GENOMIC DNA]</scope>
    <source>
        <strain evidence="5">KMM 9835</strain>
    </source>
</reference>
<proteinExistence type="predicted"/>
<dbReference type="AlphaFoldDB" id="A0AAU7EBL4"/>
<dbReference type="SMART" id="SM00342">
    <property type="entry name" value="HTH_ARAC"/>
    <property type="match status" value="1"/>
</dbReference>
<dbReference type="InterPro" id="IPR009057">
    <property type="entry name" value="Homeodomain-like_sf"/>
</dbReference>
<evidence type="ECO:0000256" key="3">
    <source>
        <dbReference type="ARBA" id="ARBA00023163"/>
    </source>
</evidence>
<dbReference type="PANTHER" id="PTHR43280">
    <property type="entry name" value="ARAC-FAMILY TRANSCRIPTIONAL REGULATOR"/>
    <property type="match status" value="1"/>
</dbReference>
<name>A0AAU7EBL4_9FLAO</name>
<dbReference type="InterPro" id="IPR018060">
    <property type="entry name" value="HTH_AraC"/>
</dbReference>
<dbReference type="GO" id="GO:0003700">
    <property type="term" value="F:DNA-binding transcription factor activity"/>
    <property type="evidence" value="ECO:0007669"/>
    <property type="project" value="InterPro"/>
</dbReference>
<dbReference type="KEGG" id="mlil:QLS71_011850"/>
<gene>
    <name evidence="5" type="ORF">QLS71_011850</name>
</gene>
<dbReference type="Proteomes" id="UP001224325">
    <property type="component" value="Chromosome"/>
</dbReference>
<dbReference type="SUPFAM" id="SSF46689">
    <property type="entry name" value="Homeodomain-like"/>
    <property type="match status" value="1"/>
</dbReference>
<dbReference type="EMBL" id="CP155618">
    <property type="protein sequence ID" value="XBL13018.1"/>
    <property type="molecule type" value="Genomic_DNA"/>
</dbReference>
<dbReference type="RefSeq" id="WP_308993466.1">
    <property type="nucleotide sequence ID" value="NZ_CP155618.1"/>
</dbReference>
<keyword evidence="2" id="KW-0238">DNA-binding</keyword>
<dbReference type="InterPro" id="IPR054015">
    <property type="entry name" value="ExsA-like_N"/>
</dbReference>
<evidence type="ECO:0000259" key="4">
    <source>
        <dbReference type="PROSITE" id="PS01124"/>
    </source>
</evidence>
<keyword evidence="1" id="KW-0805">Transcription regulation</keyword>
<dbReference type="GO" id="GO:0043565">
    <property type="term" value="F:sequence-specific DNA binding"/>
    <property type="evidence" value="ECO:0007669"/>
    <property type="project" value="InterPro"/>
</dbReference>
<dbReference type="PROSITE" id="PS01124">
    <property type="entry name" value="HTH_ARAC_FAMILY_2"/>
    <property type="match status" value="1"/>
</dbReference>
<dbReference type="Pfam" id="PF22200">
    <property type="entry name" value="ExsA_N"/>
    <property type="match status" value="1"/>
</dbReference>
<organism evidence="5 6">
    <name type="scientific">Mariniflexile litorale</name>
    <dbReference type="NCBI Taxonomy" id="3045158"/>
    <lineage>
        <taxon>Bacteria</taxon>
        <taxon>Pseudomonadati</taxon>
        <taxon>Bacteroidota</taxon>
        <taxon>Flavobacteriia</taxon>
        <taxon>Flavobacteriales</taxon>
        <taxon>Flavobacteriaceae</taxon>
        <taxon>Mariniflexile</taxon>
    </lineage>
</organism>
<evidence type="ECO:0000313" key="6">
    <source>
        <dbReference type="Proteomes" id="UP001224325"/>
    </source>
</evidence>
<evidence type="ECO:0000256" key="2">
    <source>
        <dbReference type="ARBA" id="ARBA00023125"/>
    </source>
</evidence>
<keyword evidence="3" id="KW-0804">Transcription</keyword>
<evidence type="ECO:0000313" key="5">
    <source>
        <dbReference type="EMBL" id="XBL13018.1"/>
    </source>
</evidence>
<feature type="domain" description="HTH araC/xylS-type" evidence="4">
    <location>
        <begin position="167"/>
        <end position="262"/>
    </location>
</feature>
<sequence>MQHYNLLYSCVYEKERGIEQFVEEHALGIILSGELHLFTNKGTIIFKKNSIGLIRRNQLAKSMKFPESNGKPFKAINILLDQNALKKYASIYTIKKQDRYKGDYIIDLTKNSFLKDYLESLLPYFDNPELLTGEISENKTIEAVKLLLKAKPELFSFLFDFNDPHKIDLEAFMVQNFTFNVTLNKFAKLTGRSLATFKRDFRKTFNDSPSQWLTKKRLEEAHYLIAKKNKRPTDIYLDLGFENLSHFSYAFKKQFGVSPMNL</sequence>
<evidence type="ECO:0000256" key="1">
    <source>
        <dbReference type="ARBA" id="ARBA00023015"/>
    </source>
</evidence>